<protein>
    <submittedName>
        <fullName evidence="1">Uncharacterized protein</fullName>
    </submittedName>
</protein>
<dbReference type="Proteomes" id="UP000625711">
    <property type="component" value="Unassembled WGS sequence"/>
</dbReference>
<proteinExistence type="predicted"/>
<keyword evidence="2" id="KW-1185">Reference proteome</keyword>
<accession>A0A834IN77</accession>
<organism evidence="1 2">
    <name type="scientific">Rhynchophorus ferrugineus</name>
    <name type="common">Red palm weevil</name>
    <name type="synonym">Curculio ferrugineus</name>
    <dbReference type="NCBI Taxonomy" id="354439"/>
    <lineage>
        <taxon>Eukaryota</taxon>
        <taxon>Metazoa</taxon>
        <taxon>Ecdysozoa</taxon>
        <taxon>Arthropoda</taxon>
        <taxon>Hexapoda</taxon>
        <taxon>Insecta</taxon>
        <taxon>Pterygota</taxon>
        <taxon>Neoptera</taxon>
        <taxon>Endopterygota</taxon>
        <taxon>Coleoptera</taxon>
        <taxon>Polyphaga</taxon>
        <taxon>Cucujiformia</taxon>
        <taxon>Curculionidae</taxon>
        <taxon>Dryophthorinae</taxon>
        <taxon>Rhynchophorus</taxon>
    </lineage>
</organism>
<evidence type="ECO:0000313" key="1">
    <source>
        <dbReference type="EMBL" id="KAF7277092.1"/>
    </source>
</evidence>
<reference evidence="1" key="1">
    <citation type="submission" date="2020-08" db="EMBL/GenBank/DDBJ databases">
        <title>Genome sequencing and assembly of the red palm weevil Rhynchophorus ferrugineus.</title>
        <authorList>
            <person name="Dias G.B."/>
            <person name="Bergman C.M."/>
            <person name="Manee M."/>
        </authorList>
    </citation>
    <scope>NUCLEOTIDE SEQUENCE</scope>
    <source>
        <strain evidence="1">AA-2017</strain>
        <tissue evidence="1">Whole larva</tissue>
    </source>
</reference>
<name>A0A834IN77_RHYFE</name>
<gene>
    <name evidence="1" type="ORF">GWI33_009455</name>
</gene>
<feature type="non-terminal residue" evidence="1">
    <location>
        <position position="1"/>
    </location>
</feature>
<evidence type="ECO:0000313" key="2">
    <source>
        <dbReference type="Proteomes" id="UP000625711"/>
    </source>
</evidence>
<comment type="caution">
    <text evidence="1">The sequence shown here is derived from an EMBL/GenBank/DDBJ whole genome shotgun (WGS) entry which is preliminary data.</text>
</comment>
<dbReference type="AlphaFoldDB" id="A0A834IN77"/>
<sequence>PFPPVPYRNPAIMAPVGNNLQVHTIYRDFSKVLAITLSASAEQISSRTIDQRSCWNGGRGGGDLEVIQFCFASLVSPKTRQYAQFGNLTHFWTGIGLSVRFIGCV</sequence>
<dbReference type="EMBL" id="JAACXV010004196">
    <property type="protein sequence ID" value="KAF7277092.1"/>
    <property type="molecule type" value="Genomic_DNA"/>
</dbReference>